<sequence length="45" mass="5057">MIDINFGNVLLQILVCIFGLGIITLVICFLIFSIKALSIYIKKNK</sequence>
<keyword evidence="1" id="KW-0812">Transmembrane</keyword>
<organism evidence="2 3">
    <name type="scientific">Marininema mesophilum</name>
    <dbReference type="NCBI Taxonomy" id="1048340"/>
    <lineage>
        <taxon>Bacteria</taxon>
        <taxon>Bacillati</taxon>
        <taxon>Bacillota</taxon>
        <taxon>Bacilli</taxon>
        <taxon>Bacillales</taxon>
        <taxon>Thermoactinomycetaceae</taxon>
        <taxon>Marininema</taxon>
    </lineage>
</organism>
<evidence type="ECO:0008006" key="4">
    <source>
        <dbReference type="Google" id="ProtNLM"/>
    </source>
</evidence>
<keyword evidence="1" id="KW-1133">Transmembrane helix</keyword>
<keyword evidence="3" id="KW-1185">Reference proteome</keyword>
<gene>
    <name evidence="2" type="ORF">SAMN05444487_10970</name>
</gene>
<dbReference type="AlphaFoldDB" id="A0A1H2YHA2"/>
<proteinExistence type="predicted"/>
<name>A0A1H2YHA2_9BACL</name>
<dbReference type="EMBL" id="FNNQ01000009">
    <property type="protein sequence ID" value="SDX04345.1"/>
    <property type="molecule type" value="Genomic_DNA"/>
</dbReference>
<reference evidence="2 3" key="1">
    <citation type="submission" date="2016-10" db="EMBL/GenBank/DDBJ databases">
        <authorList>
            <person name="de Groot N.N."/>
        </authorList>
    </citation>
    <scope>NUCLEOTIDE SEQUENCE [LARGE SCALE GENOMIC DNA]</scope>
    <source>
        <strain evidence="2 3">DSM 45610</strain>
    </source>
</reference>
<feature type="transmembrane region" description="Helical" evidence="1">
    <location>
        <begin position="12"/>
        <end position="37"/>
    </location>
</feature>
<protein>
    <recommendedName>
        <fullName evidence="4">Oxaloacetate decarboxylase, gamma chain</fullName>
    </recommendedName>
</protein>
<accession>A0A1H2YHA2</accession>
<evidence type="ECO:0000313" key="3">
    <source>
        <dbReference type="Proteomes" id="UP000198534"/>
    </source>
</evidence>
<evidence type="ECO:0000256" key="1">
    <source>
        <dbReference type="SAM" id="Phobius"/>
    </source>
</evidence>
<keyword evidence="1" id="KW-0472">Membrane</keyword>
<dbReference type="Proteomes" id="UP000198534">
    <property type="component" value="Unassembled WGS sequence"/>
</dbReference>
<evidence type="ECO:0000313" key="2">
    <source>
        <dbReference type="EMBL" id="SDX04345.1"/>
    </source>
</evidence>